<name>A0A8X8YG42_SALSN</name>
<evidence type="ECO:0000256" key="2">
    <source>
        <dbReference type="ARBA" id="ARBA00022729"/>
    </source>
</evidence>
<dbReference type="SMART" id="SM00179">
    <property type="entry name" value="EGF_CA"/>
    <property type="match status" value="1"/>
</dbReference>
<dbReference type="Proteomes" id="UP000298416">
    <property type="component" value="Unassembled WGS sequence"/>
</dbReference>
<evidence type="ECO:0000256" key="3">
    <source>
        <dbReference type="ARBA" id="ARBA00022737"/>
    </source>
</evidence>
<accession>A0A8X8YG42</accession>
<evidence type="ECO:0000256" key="6">
    <source>
        <dbReference type="SAM" id="MobiDB-lite"/>
    </source>
</evidence>
<sequence length="634" mass="69149">MPGPVWESIDSISIRGGAGDCFLDPSFNISCITSSTSTDPPKAYITILDKEVIEISETYVRVKYPSFAATTCYDGLREYEKHDAPLNLSGTQYTLSSENWLTAIGCDDMVLGTEHPNGSLVGSSCASLCGERNHTGGLGYCPDNGFWSVLGNGCCRSPITGVEHWYENNSKAFSDEVMETTMAPVVRLDWRIGNKNCTAFKDTRAMPTSPEDAMSRSLIIDLSATQFALSTQNVLTALGCDDMAVAYGKSKNTSFVGCSCAALCTRSNGLGDYGSCAEFFTLSSGFDWYMPGTGCCQTPISRGIAYLEANLTDLSGQWRRKLFPCSYAFVTEKTMYSASYPLEYLTNSTAPITDEHFILPVLVLDWRIGKESCNVAQTRGNAFGCKANTRCVDFDENDGGYLCHCLEGYQGNPYLGQGCQDIDECGDDTTNPCNSSSICINTPGSVTCVCPRGFYGDGRKDGPGCIQVTQSKSKTIILTGMGSALGQTINIELLTGQRVISMGKTVDDRSLATRFLTCMEEKRLDKILDPQVLEQGRMEEVLLVARLAQRCLNLKGKMRPTMKEVSTELESLRISHLSCSTLKEEFEDGRAFEVKPISLSVSDIEYSWTASYKSPSASSSDAHPINARNNLNFS</sequence>
<dbReference type="InterPro" id="IPR049883">
    <property type="entry name" value="NOTCH1_EGF-like"/>
</dbReference>
<evidence type="ECO:0000256" key="5">
    <source>
        <dbReference type="PROSITE-ProRule" id="PRU00076"/>
    </source>
</evidence>
<keyword evidence="3" id="KW-0677">Repeat</keyword>
<dbReference type="SMART" id="SM00181">
    <property type="entry name" value="EGF"/>
    <property type="match status" value="2"/>
</dbReference>
<feature type="domain" description="EGF-like" evidence="7">
    <location>
        <begin position="421"/>
        <end position="457"/>
    </location>
</feature>
<dbReference type="FunFam" id="2.10.25.10:FF:000038">
    <property type="entry name" value="Fibrillin 2"/>
    <property type="match status" value="1"/>
</dbReference>
<dbReference type="SUPFAM" id="SSF57196">
    <property type="entry name" value="EGF/Laminin"/>
    <property type="match status" value="1"/>
</dbReference>
<dbReference type="GO" id="GO:0005509">
    <property type="term" value="F:calcium ion binding"/>
    <property type="evidence" value="ECO:0007669"/>
    <property type="project" value="InterPro"/>
</dbReference>
<dbReference type="AlphaFoldDB" id="A0A8X8YG42"/>
<dbReference type="PROSITE" id="PS50026">
    <property type="entry name" value="EGF_3"/>
    <property type="match status" value="1"/>
</dbReference>
<dbReference type="EMBL" id="PNBA02000002">
    <property type="protein sequence ID" value="KAG6432053.1"/>
    <property type="molecule type" value="Genomic_DNA"/>
</dbReference>
<comment type="caution">
    <text evidence="5">Lacks conserved residue(s) required for the propagation of feature annotation.</text>
</comment>
<evidence type="ECO:0000313" key="8">
    <source>
        <dbReference type="EMBL" id="KAG6432053.1"/>
    </source>
</evidence>
<evidence type="ECO:0000259" key="7">
    <source>
        <dbReference type="PROSITE" id="PS50026"/>
    </source>
</evidence>
<keyword evidence="9" id="KW-1185">Reference proteome</keyword>
<dbReference type="CDD" id="cd00054">
    <property type="entry name" value="EGF_CA"/>
    <property type="match status" value="1"/>
</dbReference>
<evidence type="ECO:0000313" key="9">
    <source>
        <dbReference type="Proteomes" id="UP000298416"/>
    </source>
</evidence>
<reference evidence="8" key="2">
    <citation type="submission" date="2020-08" db="EMBL/GenBank/DDBJ databases">
        <title>Plant Genome Project.</title>
        <authorList>
            <person name="Zhang R.-G."/>
        </authorList>
    </citation>
    <scope>NUCLEOTIDE SEQUENCE</scope>
    <source>
        <strain evidence="8">Huo1</strain>
        <tissue evidence="8">Leaf</tissue>
    </source>
</reference>
<gene>
    <name evidence="8" type="ORF">SASPL_103626</name>
</gene>
<keyword evidence="1 5" id="KW-0245">EGF-like domain</keyword>
<keyword evidence="4" id="KW-1015">Disulfide bond</keyword>
<evidence type="ECO:0000256" key="1">
    <source>
        <dbReference type="ARBA" id="ARBA00022536"/>
    </source>
</evidence>
<comment type="caution">
    <text evidence="8">The sequence shown here is derived from an EMBL/GenBank/DDBJ whole genome shotgun (WGS) entry which is preliminary data.</text>
</comment>
<protein>
    <recommendedName>
        <fullName evidence="7">EGF-like domain-containing protein</fullName>
    </recommendedName>
</protein>
<organism evidence="8">
    <name type="scientific">Salvia splendens</name>
    <name type="common">Scarlet sage</name>
    <dbReference type="NCBI Taxonomy" id="180675"/>
    <lineage>
        <taxon>Eukaryota</taxon>
        <taxon>Viridiplantae</taxon>
        <taxon>Streptophyta</taxon>
        <taxon>Embryophyta</taxon>
        <taxon>Tracheophyta</taxon>
        <taxon>Spermatophyta</taxon>
        <taxon>Magnoliopsida</taxon>
        <taxon>eudicotyledons</taxon>
        <taxon>Gunneridae</taxon>
        <taxon>Pentapetalae</taxon>
        <taxon>asterids</taxon>
        <taxon>lamiids</taxon>
        <taxon>Lamiales</taxon>
        <taxon>Lamiaceae</taxon>
        <taxon>Nepetoideae</taxon>
        <taxon>Mentheae</taxon>
        <taxon>Salviinae</taxon>
        <taxon>Salvia</taxon>
        <taxon>Salvia subgen. Calosphace</taxon>
        <taxon>core Calosphace</taxon>
    </lineage>
</organism>
<dbReference type="Pfam" id="PF07645">
    <property type="entry name" value="EGF_CA"/>
    <property type="match status" value="1"/>
</dbReference>
<dbReference type="InterPro" id="IPR001881">
    <property type="entry name" value="EGF-like_Ca-bd_dom"/>
</dbReference>
<keyword evidence="2" id="KW-0732">Signal</keyword>
<dbReference type="InterPro" id="IPR000742">
    <property type="entry name" value="EGF"/>
</dbReference>
<proteinExistence type="predicted"/>
<feature type="region of interest" description="Disordered" evidence="6">
    <location>
        <begin position="614"/>
        <end position="634"/>
    </location>
</feature>
<evidence type="ECO:0000256" key="4">
    <source>
        <dbReference type="ARBA" id="ARBA00023157"/>
    </source>
</evidence>
<dbReference type="Gene3D" id="1.10.510.10">
    <property type="entry name" value="Transferase(Phosphotransferase) domain 1"/>
    <property type="match status" value="1"/>
</dbReference>
<reference evidence="8" key="1">
    <citation type="submission" date="2018-01" db="EMBL/GenBank/DDBJ databases">
        <authorList>
            <person name="Mao J.F."/>
        </authorList>
    </citation>
    <scope>NUCLEOTIDE SEQUENCE</scope>
    <source>
        <strain evidence="8">Huo1</strain>
        <tissue evidence="8">Leaf</tissue>
    </source>
</reference>
<dbReference type="PANTHER" id="PTHR33491">
    <property type="entry name" value="OSJNBA0016N04.9 PROTEIN"/>
    <property type="match status" value="1"/>
</dbReference>
<dbReference type="Gene3D" id="2.10.25.10">
    <property type="entry name" value="Laminin"/>
    <property type="match status" value="2"/>
</dbReference>